<evidence type="ECO:0000313" key="1">
    <source>
        <dbReference type="EMBL" id="GEZ36917.1"/>
    </source>
</evidence>
<dbReference type="InterPro" id="IPR006912">
    <property type="entry name" value="Harbinger_derived_prot"/>
</dbReference>
<organism evidence="1">
    <name type="scientific">Tanacetum cinerariifolium</name>
    <name type="common">Dalmatian daisy</name>
    <name type="synonym">Chrysanthemum cinerariifolium</name>
    <dbReference type="NCBI Taxonomy" id="118510"/>
    <lineage>
        <taxon>Eukaryota</taxon>
        <taxon>Viridiplantae</taxon>
        <taxon>Streptophyta</taxon>
        <taxon>Embryophyta</taxon>
        <taxon>Tracheophyta</taxon>
        <taxon>Spermatophyta</taxon>
        <taxon>Magnoliopsida</taxon>
        <taxon>eudicotyledons</taxon>
        <taxon>Gunneridae</taxon>
        <taxon>Pentapetalae</taxon>
        <taxon>asterids</taxon>
        <taxon>campanulids</taxon>
        <taxon>Asterales</taxon>
        <taxon>Asteraceae</taxon>
        <taxon>Asteroideae</taxon>
        <taxon>Anthemideae</taxon>
        <taxon>Anthemidinae</taxon>
        <taxon>Tanacetum</taxon>
    </lineage>
</organism>
<reference evidence="1" key="1">
    <citation type="journal article" date="2019" name="Sci. Rep.">
        <title>Draft genome of Tanacetum cinerariifolium, the natural source of mosquito coil.</title>
        <authorList>
            <person name="Yamashiro T."/>
            <person name="Shiraishi A."/>
            <person name="Satake H."/>
            <person name="Nakayama K."/>
        </authorList>
    </citation>
    <scope>NUCLEOTIDE SEQUENCE</scope>
</reference>
<sequence>MDPNQIDDKRNNFSEVNDETDMWYMMQVYEYDWRLQEKQNRPRITRNPINRDREDAEIRLMGDYFDDPCKYPLYYFRRRYRMSRCFLDIVKGIESCEVDPLPKHFHFFTHRPDATGRMSMCAIMKCTSAIRQLTYGNTPDAFDEYLQMGKHTARDCLDNFNKCIIDLYMSKYLRKPTLKDVEKIYEVDENIHNFSAGENNDINVLDNSSLFEDLLNDIAHVAPYVVNGLGFEKGMAFDDWNDMYANPERNMQCNWIERCDVQRCKAKEIRDKEVHRRL</sequence>
<protein>
    <submittedName>
        <fullName evidence="1">Putative nuclease HARBI1</fullName>
    </submittedName>
</protein>
<accession>A0A699IHE5</accession>
<proteinExistence type="predicted"/>
<dbReference type="PANTHER" id="PTHR47150:SF5">
    <property type="entry name" value="OS07G0546750 PROTEIN"/>
    <property type="match status" value="1"/>
</dbReference>
<name>A0A699IHE5_TANCI</name>
<comment type="caution">
    <text evidence="1">The sequence shown here is derived from an EMBL/GenBank/DDBJ whole genome shotgun (WGS) entry which is preliminary data.</text>
</comment>
<gene>
    <name evidence="1" type="ORF">Tci_508890</name>
</gene>
<dbReference type="AlphaFoldDB" id="A0A699IHE5"/>
<dbReference type="PANTHER" id="PTHR47150">
    <property type="entry name" value="OS12G0169200 PROTEIN"/>
    <property type="match status" value="1"/>
</dbReference>
<dbReference type="Pfam" id="PF04827">
    <property type="entry name" value="Plant_tran"/>
    <property type="match status" value="1"/>
</dbReference>
<dbReference type="EMBL" id="BKCJ010270678">
    <property type="protein sequence ID" value="GEZ36917.1"/>
    <property type="molecule type" value="Genomic_DNA"/>
</dbReference>